<dbReference type="InterPro" id="IPR011044">
    <property type="entry name" value="Quino_amine_DH_bsu"/>
</dbReference>
<dbReference type="AlphaFoldDB" id="A0A0H5DJE8"/>
<dbReference type="EMBL" id="CVRL01000046">
    <property type="protein sequence ID" value="CRL12945.1"/>
    <property type="molecule type" value="Genomic_DNA"/>
</dbReference>
<organism evidence="3 4">
    <name type="scientific">Phaeobacter italicus</name>
    <dbReference type="NCBI Taxonomy" id="481446"/>
    <lineage>
        <taxon>Bacteria</taxon>
        <taxon>Pseudomonadati</taxon>
        <taxon>Pseudomonadota</taxon>
        <taxon>Alphaproteobacteria</taxon>
        <taxon>Rhodobacterales</taxon>
        <taxon>Roseobacteraceae</taxon>
        <taxon>Phaeobacter</taxon>
    </lineage>
</organism>
<gene>
    <name evidence="3" type="ORF">NIT7321_03829</name>
</gene>
<dbReference type="RefSeq" id="WP_050674421.1">
    <property type="nucleotide sequence ID" value="NZ_CVRL01000046.1"/>
</dbReference>
<evidence type="ECO:0000259" key="2">
    <source>
        <dbReference type="Pfam" id="PF13449"/>
    </source>
</evidence>
<dbReference type="STRING" id="481446.NIT7645_02173"/>
<keyword evidence="1" id="KW-0732">Signal</keyword>
<reference evidence="4" key="1">
    <citation type="submission" date="2015-05" db="EMBL/GenBank/DDBJ databases">
        <authorList>
            <person name="Rodrigo-Torres Lidia"/>
            <person name="Arahal R.David."/>
        </authorList>
    </citation>
    <scope>NUCLEOTIDE SEQUENCE [LARGE SCALE GENOMIC DNA]</scope>
    <source>
        <strain evidence="4">CECT 7321</strain>
    </source>
</reference>
<evidence type="ECO:0000256" key="1">
    <source>
        <dbReference type="SAM" id="SignalP"/>
    </source>
</evidence>
<proteinExistence type="predicted"/>
<feature type="chain" id="PRO_5005218448" description="Phytase-like domain-containing protein" evidence="1">
    <location>
        <begin position="22"/>
        <end position="729"/>
    </location>
</feature>
<accession>A0A0H5DJE8</accession>
<evidence type="ECO:0000313" key="3">
    <source>
        <dbReference type="EMBL" id="CRL12945.1"/>
    </source>
</evidence>
<dbReference type="InterPro" id="IPR027372">
    <property type="entry name" value="Phytase-like_dom"/>
</dbReference>
<dbReference type="Gene3D" id="2.130.10.10">
    <property type="entry name" value="YVTN repeat-like/Quinoprotein amine dehydrogenase"/>
    <property type="match status" value="1"/>
</dbReference>
<keyword evidence="4" id="KW-1185">Reference proteome</keyword>
<dbReference type="Pfam" id="PF13449">
    <property type="entry name" value="Phytase-like"/>
    <property type="match status" value="1"/>
</dbReference>
<dbReference type="PANTHER" id="PTHR46928:SF1">
    <property type="entry name" value="MESENCHYME-SPECIFIC CELL SURFACE GLYCOPROTEIN"/>
    <property type="match status" value="1"/>
</dbReference>
<dbReference type="SUPFAM" id="SSF82171">
    <property type="entry name" value="DPP6 N-terminal domain-like"/>
    <property type="match status" value="1"/>
</dbReference>
<dbReference type="InterPro" id="IPR052956">
    <property type="entry name" value="Mesenchyme-surface_protein"/>
</dbReference>
<name>A0A0H5DJE8_9RHOB</name>
<feature type="signal peptide" evidence="1">
    <location>
        <begin position="1"/>
        <end position="21"/>
    </location>
</feature>
<dbReference type="InterPro" id="IPR015943">
    <property type="entry name" value="WD40/YVTN_repeat-like_dom_sf"/>
</dbReference>
<protein>
    <recommendedName>
        <fullName evidence="2">Phytase-like domain-containing protein</fullName>
    </recommendedName>
</protein>
<feature type="domain" description="Phytase-like" evidence="2">
    <location>
        <begin position="444"/>
        <end position="706"/>
    </location>
</feature>
<dbReference type="PANTHER" id="PTHR46928">
    <property type="entry name" value="MESENCHYME-SPECIFIC CELL SURFACE GLYCOPROTEIN"/>
    <property type="match status" value="1"/>
</dbReference>
<dbReference type="Proteomes" id="UP000043764">
    <property type="component" value="Unassembled WGS sequence"/>
</dbReference>
<dbReference type="SUPFAM" id="SSF50969">
    <property type="entry name" value="YVTN repeat-like/Quinoprotein amine dehydrogenase"/>
    <property type="match status" value="1"/>
</dbReference>
<evidence type="ECO:0000313" key="4">
    <source>
        <dbReference type="Proteomes" id="UP000043764"/>
    </source>
</evidence>
<sequence>MFPRLMCLTSALALTTGAAQAEKSFNRIAAFPVVQNMTAGEDQTRESSPEIIDATADGTTLVYTDSPMQALGLIDITDPAKPAPKGNIALPGEPTSVAVIGSTAYVGVNTSESYTQPSGLLKSIDTETGAETGSCDLGGQPDSVAKSKDGGFLAVAIENERDEDLNDGMLPQMPAGNLVLVNTTKTGLDCASMKVVSLTGLADIAGEDPEPEYVSINGLGETVVTLQENNHLVVVSKNGEIVTHFSAGSVDLDGIDATDERGALIFNESQTARLREPDAVTWIDDTHFATANEGDYQGGSRGWTIFNKDGTVVYDSGTSFEHAIVQIGHYPDKRSDAKGVEPESVTFAEFDGTPYVFVGAERASVVGVYDVSDLANPVLTQLLPSGVGPEGYAVLPERNLLVSANEKDLIEDKGPRAHVMMYELQDGAPNYPQLTSAGAEELIGWGALSGMVADADGMIYAVNDSFYGFQPSIFKIDPSQTPARIVDVIRIHRQDGNPAQKLDLEGITLDGNGGFYVASEGRTDRVTPHAIYHVSKDGLIKAKKGEIGLPAELMAVERRFGFEGITKVGDTLWMAVQREWKDDPKNHVKLVAYNLETKEWGAVHYPKAEPDTGWVGLSEIVAHGDHVYVIERDNQHDFRAVTKKVYRIPLAEMQPAPLGGELPVVSKELVRDLLPDLTATGGYVLDKVEGLAITAEGEGYILTDNDGVDDASGETMFFSIGPVDTATTN</sequence>